<comment type="caution">
    <text evidence="2">The sequence shown here is derived from an EMBL/GenBank/DDBJ whole genome shotgun (WGS) entry which is preliminary data.</text>
</comment>
<evidence type="ECO:0000313" key="3">
    <source>
        <dbReference type="Proteomes" id="UP000307657"/>
    </source>
</evidence>
<keyword evidence="3" id="KW-1185">Reference proteome</keyword>
<evidence type="ECO:0000313" key="2">
    <source>
        <dbReference type="EMBL" id="TJY36115.1"/>
    </source>
</evidence>
<accession>A0A4U0EW33</accession>
<protein>
    <submittedName>
        <fullName evidence="2">Uncharacterized protein</fullName>
    </submittedName>
</protein>
<sequence length="102" mass="11970">MKKVILLTLMFFLNSNLIFSQEQKLNSEDLKFYKELIKHFKKNSLNKDSIDWELFESKVLEKAKISRDSAIVKALSINGEEHSSYFKKNLKLLCTANINQKQ</sequence>
<feature type="signal peptide" evidence="1">
    <location>
        <begin position="1"/>
        <end position="20"/>
    </location>
</feature>
<dbReference type="Proteomes" id="UP000307657">
    <property type="component" value="Unassembled WGS sequence"/>
</dbReference>
<reference evidence="2 3" key="1">
    <citation type="submission" date="2019-04" db="EMBL/GenBank/DDBJ databases">
        <title>Lacinutrix sp. nov., isolated from marine water.</title>
        <authorList>
            <person name="Kim W."/>
        </authorList>
    </citation>
    <scope>NUCLEOTIDE SEQUENCE [LARGE SCALE GENOMIC DNA]</scope>
    <source>
        <strain evidence="2 3">CAU 1491</strain>
    </source>
</reference>
<proteinExistence type="predicted"/>
<dbReference type="OrthoDB" id="9997797at2"/>
<dbReference type="EMBL" id="SUPL01000004">
    <property type="protein sequence ID" value="TJY36115.1"/>
    <property type="molecule type" value="Genomic_DNA"/>
</dbReference>
<dbReference type="RefSeq" id="WP_136843482.1">
    <property type="nucleotide sequence ID" value="NZ_SUPL01000004.1"/>
</dbReference>
<name>A0A4U0EW33_9FLAO</name>
<keyword evidence="1" id="KW-0732">Signal</keyword>
<dbReference type="AlphaFoldDB" id="A0A4U0EW33"/>
<organism evidence="2 3">
    <name type="scientific">Pontimicrobium aquaticum</name>
    <dbReference type="NCBI Taxonomy" id="2565367"/>
    <lineage>
        <taxon>Bacteria</taxon>
        <taxon>Pseudomonadati</taxon>
        <taxon>Bacteroidota</taxon>
        <taxon>Flavobacteriia</taxon>
        <taxon>Flavobacteriales</taxon>
        <taxon>Flavobacteriaceae</taxon>
        <taxon>Pontimicrobium</taxon>
    </lineage>
</organism>
<gene>
    <name evidence="2" type="ORF">E5167_09660</name>
</gene>
<evidence type="ECO:0000256" key="1">
    <source>
        <dbReference type="SAM" id="SignalP"/>
    </source>
</evidence>
<feature type="chain" id="PRO_5020548021" evidence="1">
    <location>
        <begin position="21"/>
        <end position="102"/>
    </location>
</feature>